<dbReference type="PANTHER" id="PTHR34351:SF2">
    <property type="entry name" value="DUF58 DOMAIN-CONTAINING PROTEIN"/>
    <property type="match status" value="1"/>
</dbReference>
<comment type="caution">
    <text evidence="2">The sequence shown here is derived from an EMBL/GenBank/DDBJ whole genome shotgun (WGS) entry which is preliminary data.</text>
</comment>
<accession>A0A841RII7</accession>
<proteinExistence type="predicted"/>
<reference evidence="2 3" key="1">
    <citation type="submission" date="2020-08" db="EMBL/GenBank/DDBJ databases">
        <title>Genomic Encyclopedia of Type Strains, Phase IV (KMG-IV): sequencing the most valuable type-strain genomes for metagenomic binning, comparative biology and taxonomic classification.</title>
        <authorList>
            <person name="Goeker M."/>
        </authorList>
    </citation>
    <scope>NUCLEOTIDE SEQUENCE [LARGE SCALE GENOMIC DNA]</scope>
    <source>
        <strain evidence="2 3">DSM 11805</strain>
    </source>
</reference>
<evidence type="ECO:0000313" key="3">
    <source>
        <dbReference type="Proteomes" id="UP000572212"/>
    </source>
</evidence>
<name>A0A841RII7_9BACI</name>
<organism evidence="2 3">
    <name type="scientific">Gracilibacillus halotolerans</name>
    <dbReference type="NCBI Taxonomy" id="74386"/>
    <lineage>
        <taxon>Bacteria</taxon>
        <taxon>Bacillati</taxon>
        <taxon>Bacillota</taxon>
        <taxon>Bacilli</taxon>
        <taxon>Bacillales</taxon>
        <taxon>Bacillaceae</taxon>
        <taxon>Gracilibacillus</taxon>
    </lineage>
</organism>
<dbReference type="Pfam" id="PF01882">
    <property type="entry name" value="DUF58"/>
    <property type="match status" value="1"/>
</dbReference>
<dbReference type="AlphaFoldDB" id="A0A841RII7"/>
<dbReference type="EMBL" id="JACHON010000002">
    <property type="protein sequence ID" value="MBB6512299.1"/>
    <property type="molecule type" value="Genomic_DNA"/>
</dbReference>
<dbReference type="Proteomes" id="UP000572212">
    <property type="component" value="Unassembled WGS sequence"/>
</dbReference>
<evidence type="ECO:0000259" key="1">
    <source>
        <dbReference type="Pfam" id="PF01882"/>
    </source>
</evidence>
<dbReference type="PANTHER" id="PTHR34351">
    <property type="entry name" value="SLR1927 PROTEIN-RELATED"/>
    <property type="match status" value="1"/>
</dbReference>
<evidence type="ECO:0000313" key="2">
    <source>
        <dbReference type="EMBL" id="MBB6512299.1"/>
    </source>
</evidence>
<sequence>MNIAWLIVALLIVIVAQGIIYSKWGLRRITYQRDFTQKTVFEGEAIEMVDEIANYKLLPIPWLRLETKMSPHLVPQKEEEREEGEVFHRTLFSFFPYQKITRRHQLVGGKRGYYPLTTVAVTVGDVLGYSEEFDSFNAETAVTVYPKITNLDEIPLPSHSWLGDITVRRWIMEDPFLHAGVREYEQGDPLHTVNWKATARTQSLQVNKKDFTADHHLMIYVNFDVDEDIRMPMTELETMEKALTYAATLATYTIDQGIATGFGCNGYYVEPFVNSTDRIKPSVRVEPSASDGQKEFILDAIAKVKMDRSRNFRAFLEEDIEMGREDTDILIFTYQMTEKVAQQITRLQEQGNDVETVILASEEKRGEQHAS</sequence>
<feature type="domain" description="DUF58" evidence="1">
    <location>
        <begin position="181"/>
        <end position="261"/>
    </location>
</feature>
<dbReference type="RefSeq" id="WP_184245369.1">
    <property type="nucleotide sequence ID" value="NZ_BAAACU010000002.1"/>
</dbReference>
<protein>
    <submittedName>
        <fullName evidence="2">Uncharacterized protein (DUF58 family)</fullName>
    </submittedName>
</protein>
<gene>
    <name evidence="2" type="ORF">GGQ92_001080</name>
</gene>
<dbReference type="InterPro" id="IPR002881">
    <property type="entry name" value="DUF58"/>
</dbReference>
<keyword evidence="3" id="KW-1185">Reference proteome</keyword>